<accession>A0A1D2N272</accession>
<evidence type="ECO:0000256" key="5">
    <source>
        <dbReference type="ARBA" id="ARBA00022617"/>
    </source>
</evidence>
<dbReference type="InterPro" id="IPR002401">
    <property type="entry name" value="Cyt_P450_E_grp-I"/>
</dbReference>
<comment type="cofactor">
    <cofactor evidence="1 13">
        <name>heme</name>
        <dbReference type="ChEBI" id="CHEBI:30413"/>
    </cofactor>
</comment>
<dbReference type="AlphaFoldDB" id="A0A1D2N272"/>
<dbReference type="STRING" id="48709.A0A1D2N272"/>
<evidence type="ECO:0000256" key="15">
    <source>
        <dbReference type="SAM" id="Phobius"/>
    </source>
</evidence>
<evidence type="ECO:0000313" key="17">
    <source>
        <dbReference type="Proteomes" id="UP000094527"/>
    </source>
</evidence>
<dbReference type="GO" id="GO:0004497">
    <property type="term" value="F:monooxygenase activity"/>
    <property type="evidence" value="ECO:0007669"/>
    <property type="project" value="UniProtKB-KW"/>
</dbReference>
<dbReference type="PANTHER" id="PTHR24292">
    <property type="entry name" value="CYTOCHROME P450"/>
    <property type="match status" value="1"/>
</dbReference>
<keyword evidence="9 14" id="KW-0560">Oxidoreductase</keyword>
<keyword evidence="15" id="KW-0812">Transmembrane</keyword>
<name>A0A1D2N272_ORCCI</name>
<evidence type="ECO:0000256" key="4">
    <source>
        <dbReference type="ARBA" id="ARBA00010617"/>
    </source>
</evidence>
<evidence type="ECO:0000256" key="1">
    <source>
        <dbReference type="ARBA" id="ARBA00001971"/>
    </source>
</evidence>
<dbReference type="CDD" id="cd11055">
    <property type="entry name" value="CYP3A-like"/>
    <property type="match status" value="1"/>
</dbReference>
<reference evidence="16 17" key="1">
    <citation type="journal article" date="2016" name="Genome Biol. Evol.">
        <title>Gene Family Evolution Reflects Adaptation to Soil Environmental Stressors in the Genome of the Collembolan Orchesella cincta.</title>
        <authorList>
            <person name="Faddeeva-Vakhrusheva A."/>
            <person name="Derks M.F."/>
            <person name="Anvar S.Y."/>
            <person name="Agamennone V."/>
            <person name="Suring W."/>
            <person name="Smit S."/>
            <person name="van Straalen N.M."/>
            <person name="Roelofs D."/>
        </authorList>
    </citation>
    <scope>NUCLEOTIDE SEQUENCE [LARGE SCALE GENOMIC DNA]</scope>
    <source>
        <tissue evidence="16">Mixed pool</tissue>
    </source>
</reference>
<dbReference type="Proteomes" id="UP000094527">
    <property type="component" value="Unassembled WGS sequence"/>
</dbReference>
<dbReference type="InterPro" id="IPR050476">
    <property type="entry name" value="Insect_CytP450_Detox"/>
</dbReference>
<sequence>MEIMGIQFPAASLLLPTFIAFLAYFIWSRKYVLNQWKRMGIEGPEPDFWTGNAKQLTYGRVDILGVLQEWRQKYGRVVGYYMGLRPQLMITDADMVKEIFVKQFSNFVNRPDAQGETEHNLARLRDNEWKENRRVLNPSFTTKKLKSLAVMMNNVEDILMEILDEKSNKKEIVPAYKTAQGLTFQVITKTAFAMDVDCQRDENHPLYQNIKKWLNYPFSPLIFLILMFPGLKHFFRFLLRFESRNKIFIDIQNHIRGIIKFRRSTPDGNEGQTDLIGLMIDASAGKHAADQTAELTNDILKEDDNANSTNDKVATDKKVKGLLSDSANKQKVLKYLLTDDQIVDNCILFLMAGFDSTSNTLAFALHLLATEPEIQERAYEEIMREIGDLKLITAEDSKKLVYIEQIVYETLRLFPPVPVFLHRECKETVTIKGITIPAGTVCETPPWVLHRDEEYWPEPDKFDPDRFAPENQTETQKFAFAPWGKGPRMCIGARFALIEATTTLAKILRQFRVLPAANFNKNLKVQVKYILLNPADEINVLFVKR</sequence>
<keyword evidence="17" id="KW-1185">Reference proteome</keyword>
<dbReference type="PRINTS" id="PR00463">
    <property type="entry name" value="EP450I"/>
</dbReference>
<dbReference type="PROSITE" id="PS00086">
    <property type="entry name" value="CYTOCHROME_P450"/>
    <property type="match status" value="1"/>
</dbReference>
<protein>
    <submittedName>
        <fullName evidence="16">Thromboxane-A synthase</fullName>
    </submittedName>
</protein>
<dbReference type="InterPro" id="IPR017972">
    <property type="entry name" value="Cyt_P450_CS"/>
</dbReference>
<evidence type="ECO:0000256" key="6">
    <source>
        <dbReference type="ARBA" id="ARBA00022723"/>
    </source>
</evidence>
<keyword evidence="12 15" id="KW-0472">Membrane</keyword>
<comment type="similarity">
    <text evidence="4 14">Belongs to the cytochrome P450 family.</text>
</comment>
<evidence type="ECO:0000256" key="7">
    <source>
        <dbReference type="ARBA" id="ARBA00022824"/>
    </source>
</evidence>
<keyword evidence="15" id="KW-1133">Transmembrane helix</keyword>
<evidence type="ECO:0000313" key="16">
    <source>
        <dbReference type="EMBL" id="ODM99372.1"/>
    </source>
</evidence>
<keyword evidence="8" id="KW-0492">Microsome</keyword>
<dbReference type="OMA" id="HRECKET"/>
<evidence type="ECO:0000256" key="12">
    <source>
        <dbReference type="ARBA" id="ARBA00023136"/>
    </source>
</evidence>
<evidence type="ECO:0000256" key="9">
    <source>
        <dbReference type="ARBA" id="ARBA00023002"/>
    </source>
</evidence>
<keyword evidence="5 13" id="KW-0349">Heme</keyword>
<dbReference type="OrthoDB" id="8251073at2759"/>
<dbReference type="SUPFAM" id="SSF48264">
    <property type="entry name" value="Cytochrome P450"/>
    <property type="match status" value="1"/>
</dbReference>
<comment type="subcellular location">
    <subcellularLocation>
        <location evidence="3">Endoplasmic reticulum membrane</location>
        <topology evidence="3">Peripheral membrane protein</topology>
    </subcellularLocation>
    <subcellularLocation>
        <location evidence="2">Microsome membrane</location>
        <topology evidence="2">Peripheral membrane protein</topology>
    </subcellularLocation>
</comment>
<evidence type="ECO:0000256" key="2">
    <source>
        <dbReference type="ARBA" id="ARBA00004174"/>
    </source>
</evidence>
<evidence type="ECO:0000256" key="13">
    <source>
        <dbReference type="PIRSR" id="PIRSR602401-1"/>
    </source>
</evidence>
<evidence type="ECO:0000256" key="3">
    <source>
        <dbReference type="ARBA" id="ARBA00004406"/>
    </source>
</evidence>
<evidence type="ECO:0000256" key="11">
    <source>
        <dbReference type="ARBA" id="ARBA00023033"/>
    </source>
</evidence>
<dbReference type="PANTHER" id="PTHR24292:SF102">
    <property type="entry name" value="CYTOCHROME P450 FAMILY-RELATED"/>
    <property type="match status" value="1"/>
</dbReference>
<keyword evidence="7" id="KW-0256">Endoplasmic reticulum</keyword>
<evidence type="ECO:0000256" key="10">
    <source>
        <dbReference type="ARBA" id="ARBA00023004"/>
    </source>
</evidence>
<dbReference type="EMBL" id="LJIJ01000285">
    <property type="protein sequence ID" value="ODM99372.1"/>
    <property type="molecule type" value="Genomic_DNA"/>
</dbReference>
<feature type="transmembrane region" description="Helical" evidence="15">
    <location>
        <begin position="6"/>
        <end position="27"/>
    </location>
</feature>
<feature type="transmembrane region" description="Helical" evidence="15">
    <location>
        <begin position="213"/>
        <end position="231"/>
    </location>
</feature>
<dbReference type="GO" id="GO:0020037">
    <property type="term" value="F:heme binding"/>
    <property type="evidence" value="ECO:0007669"/>
    <property type="project" value="InterPro"/>
</dbReference>
<dbReference type="InterPro" id="IPR036396">
    <property type="entry name" value="Cyt_P450_sf"/>
</dbReference>
<dbReference type="InterPro" id="IPR001128">
    <property type="entry name" value="Cyt_P450"/>
</dbReference>
<keyword evidence="10 13" id="KW-0408">Iron</keyword>
<gene>
    <name evidence="16" type="ORF">Ocin01_07298</name>
</gene>
<dbReference type="GO" id="GO:0005789">
    <property type="term" value="C:endoplasmic reticulum membrane"/>
    <property type="evidence" value="ECO:0007669"/>
    <property type="project" value="UniProtKB-SubCell"/>
</dbReference>
<evidence type="ECO:0000256" key="8">
    <source>
        <dbReference type="ARBA" id="ARBA00022848"/>
    </source>
</evidence>
<keyword evidence="11 14" id="KW-0503">Monooxygenase</keyword>
<dbReference type="GO" id="GO:0016705">
    <property type="term" value="F:oxidoreductase activity, acting on paired donors, with incorporation or reduction of molecular oxygen"/>
    <property type="evidence" value="ECO:0007669"/>
    <property type="project" value="InterPro"/>
</dbReference>
<dbReference type="Pfam" id="PF00067">
    <property type="entry name" value="p450"/>
    <property type="match status" value="1"/>
</dbReference>
<dbReference type="PRINTS" id="PR00385">
    <property type="entry name" value="P450"/>
</dbReference>
<feature type="binding site" description="axial binding residue" evidence="13">
    <location>
        <position position="490"/>
    </location>
    <ligand>
        <name>heme</name>
        <dbReference type="ChEBI" id="CHEBI:30413"/>
    </ligand>
    <ligandPart>
        <name>Fe</name>
        <dbReference type="ChEBI" id="CHEBI:18248"/>
    </ligandPart>
</feature>
<evidence type="ECO:0000256" key="14">
    <source>
        <dbReference type="RuleBase" id="RU000461"/>
    </source>
</evidence>
<keyword evidence="6 13" id="KW-0479">Metal-binding</keyword>
<comment type="caution">
    <text evidence="16">The sequence shown here is derived from an EMBL/GenBank/DDBJ whole genome shotgun (WGS) entry which is preliminary data.</text>
</comment>
<dbReference type="GO" id="GO:0005506">
    <property type="term" value="F:iron ion binding"/>
    <property type="evidence" value="ECO:0007669"/>
    <property type="project" value="InterPro"/>
</dbReference>
<proteinExistence type="inferred from homology"/>
<organism evidence="16 17">
    <name type="scientific">Orchesella cincta</name>
    <name type="common">Springtail</name>
    <name type="synonym">Podura cincta</name>
    <dbReference type="NCBI Taxonomy" id="48709"/>
    <lineage>
        <taxon>Eukaryota</taxon>
        <taxon>Metazoa</taxon>
        <taxon>Ecdysozoa</taxon>
        <taxon>Arthropoda</taxon>
        <taxon>Hexapoda</taxon>
        <taxon>Collembola</taxon>
        <taxon>Entomobryomorpha</taxon>
        <taxon>Entomobryoidea</taxon>
        <taxon>Orchesellidae</taxon>
        <taxon>Orchesellinae</taxon>
        <taxon>Orchesella</taxon>
    </lineage>
</organism>
<dbReference type="Gene3D" id="1.10.630.10">
    <property type="entry name" value="Cytochrome P450"/>
    <property type="match status" value="1"/>
</dbReference>